<dbReference type="Pfam" id="PF03881">
    <property type="entry name" value="Fructosamin_kin"/>
    <property type="match status" value="1"/>
</dbReference>
<comment type="caution">
    <text evidence="3">The sequence shown here is derived from an EMBL/GenBank/DDBJ whole genome shotgun (WGS) entry which is preliminary data.</text>
</comment>
<comment type="catalytic activity">
    <reaction evidence="2">
        <text>N(6)-D-ribulosyl-L-lysyl-[protein] + ATP = N(6)-(3-O-phospho-D-ribulosyl)-L-lysyl-[protein] + ADP + H(+)</text>
        <dbReference type="Rhea" id="RHEA:48432"/>
        <dbReference type="Rhea" id="RHEA-COMP:12103"/>
        <dbReference type="Rhea" id="RHEA-COMP:12104"/>
        <dbReference type="ChEBI" id="CHEBI:15378"/>
        <dbReference type="ChEBI" id="CHEBI:30616"/>
        <dbReference type="ChEBI" id="CHEBI:90418"/>
        <dbReference type="ChEBI" id="CHEBI:90420"/>
        <dbReference type="ChEBI" id="CHEBI:456216"/>
        <dbReference type="EC" id="2.7.1.172"/>
    </reaction>
    <physiologicalReaction direction="left-to-right" evidence="2">
        <dbReference type="Rhea" id="RHEA:48433"/>
    </physiologicalReaction>
</comment>
<dbReference type="SUPFAM" id="SSF56112">
    <property type="entry name" value="Protein kinase-like (PK-like)"/>
    <property type="match status" value="1"/>
</dbReference>
<dbReference type="EMBL" id="MU860451">
    <property type="protein sequence ID" value="KAK4233904.1"/>
    <property type="molecule type" value="Genomic_DNA"/>
</dbReference>
<evidence type="ECO:0000313" key="3">
    <source>
        <dbReference type="EMBL" id="KAK4233904.1"/>
    </source>
</evidence>
<evidence type="ECO:0000256" key="2">
    <source>
        <dbReference type="ARBA" id="ARBA00048655"/>
    </source>
</evidence>
<proteinExistence type="predicted"/>
<dbReference type="PANTHER" id="PTHR12149">
    <property type="entry name" value="FRUCTOSAMINE 3 KINASE-RELATED PROTEIN"/>
    <property type="match status" value="1"/>
</dbReference>
<dbReference type="InterPro" id="IPR011009">
    <property type="entry name" value="Kinase-like_dom_sf"/>
</dbReference>
<accession>A0AAN7C211</accession>
<keyword evidence="3" id="KW-0808">Transferase</keyword>
<dbReference type="Proteomes" id="UP001303760">
    <property type="component" value="Unassembled WGS sequence"/>
</dbReference>
<sequence length="347" mass="38766">MANSTSGADGTGGLPVDPNIVAVLPCVERIVGVRTVHQSPWAKALRLDVHQTDGSDQSYFIKISFGHHGRDALKGEFEATAAISAITPDFCPKPAAWGSLGDEPDGYFYVCKFYDFADGVMPDPISFCEKLARLHSSHTSPEGKFGFHCTTHNGDLPQDNTWSDCWEGFFSNGLRHVLQLREERAGPNAELDAWLPALFDKIIPRLLRPMESNGRKIEPSLVHGDLWYGNSAVIKATGEGIVFDPASFWAHNEYELGNWLPERNRFGNPYFKAYHSHIDPTKPEDDYDDRIRLYALRFNLHAATLFPDEESYLRLVIDEIRALAKKYPNGYVEGTKPDVAEQNIPGA</sequence>
<dbReference type="GO" id="GO:0102193">
    <property type="term" value="F:protein-ribulosamine 3-kinase activity"/>
    <property type="evidence" value="ECO:0007669"/>
    <property type="project" value="UniProtKB-EC"/>
</dbReference>
<dbReference type="EC" id="2.7.1.172" evidence="1"/>
<name>A0AAN7C211_9PEZI</name>
<organism evidence="3 4">
    <name type="scientific">Achaetomium macrosporum</name>
    <dbReference type="NCBI Taxonomy" id="79813"/>
    <lineage>
        <taxon>Eukaryota</taxon>
        <taxon>Fungi</taxon>
        <taxon>Dikarya</taxon>
        <taxon>Ascomycota</taxon>
        <taxon>Pezizomycotina</taxon>
        <taxon>Sordariomycetes</taxon>
        <taxon>Sordariomycetidae</taxon>
        <taxon>Sordariales</taxon>
        <taxon>Chaetomiaceae</taxon>
        <taxon>Achaetomium</taxon>
    </lineage>
</organism>
<dbReference type="GO" id="GO:0016301">
    <property type="term" value="F:kinase activity"/>
    <property type="evidence" value="ECO:0007669"/>
    <property type="project" value="UniProtKB-KW"/>
</dbReference>
<gene>
    <name evidence="3" type="ORF">C8A03DRAFT_19101</name>
</gene>
<evidence type="ECO:0000313" key="4">
    <source>
        <dbReference type="Proteomes" id="UP001303760"/>
    </source>
</evidence>
<keyword evidence="4" id="KW-1185">Reference proteome</keyword>
<dbReference type="AlphaFoldDB" id="A0AAN7C211"/>
<dbReference type="InterPro" id="IPR016477">
    <property type="entry name" value="Fructo-/Ketosamine-3-kinase"/>
</dbReference>
<reference evidence="3" key="2">
    <citation type="submission" date="2023-05" db="EMBL/GenBank/DDBJ databases">
        <authorList>
            <consortium name="Lawrence Berkeley National Laboratory"/>
            <person name="Steindorff A."/>
            <person name="Hensen N."/>
            <person name="Bonometti L."/>
            <person name="Westerberg I."/>
            <person name="Brannstrom I.O."/>
            <person name="Guillou S."/>
            <person name="Cros-Aarteil S."/>
            <person name="Calhoun S."/>
            <person name="Haridas S."/>
            <person name="Kuo A."/>
            <person name="Mondo S."/>
            <person name="Pangilinan J."/>
            <person name="Riley R."/>
            <person name="Labutti K."/>
            <person name="Andreopoulos B."/>
            <person name="Lipzen A."/>
            <person name="Chen C."/>
            <person name="Yanf M."/>
            <person name="Daum C."/>
            <person name="Ng V."/>
            <person name="Clum A."/>
            <person name="Ohm R."/>
            <person name="Martin F."/>
            <person name="Silar P."/>
            <person name="Natvig D."/>
            <person name="Lalanne C."/>
            <person name="Gautier V."/>
            <person name="Ament-Velasquez S.L."/>
            <person name="Kruys A."/>
            <person name="Hutchinson M.I."/>
            <person name="Powell A.J."/>
            <person name="Barry K."/>
            <person name="Miller A.N."/>
            <person name="Grigoriev I.V."/>
            <person name="Debuchy R."/>
            <person name="Gladieux P."/>
            <person name="Thoren M.H."/>
            <person name="Johannesson H."/>
        </authorList>
    </citation>
    <scope>NUCLEOTIDE SEQUENCE</scope>
    <source>
        <strain evidence="3">CBS 532.94</strain>
    </source>
</reference>
<dbReference type="PANTHER" id="PTHR12149:SF8">
    <property type="entry name" value="PROTEIN-RIBULOSAMINE 3-KINASE"/>
    <property type="match status" value="1"/>
</dbReference>
<protein>
    <recommendedName>
        <fullName evidence="1">protein-ribulosamine 3-kinase</fullName>
        <ecNumber evidence="1">2.7.1.172</ecNumber>
    </recommendedName>
</protein>
<keyword evidence="3" id="KW-0418">Kinase</keyword>
<dbReference type="Gene3D" id="3.90.1200.10">
    <property type="match status" value="1"/>
</dbReference>
<evidence type="ECO:0000256" key="1">
    <source>
        <dbReference type="ARBA" id="ARBA00011961"/>
    </source>
</evidence>
<reference evidence="3" key="1">
    <citation type="journal article" date="2023" name="Mol. Phylogenet. Evol.">
        <title>Genome-scale phylogeny and comparative genomics of the fungal order Sordariales.</title>
        <authorList>
            <person name="Hensen N."/>
            <person name="Bonometti L."/>
            <person name="Westerberg I."/>
            <person name="Brannstrom I.O."/>
            <person name="Guillou S."/>
            <person name="Cros-Aarteil S."/>
            <person name="Calhoun S."/>
            <person name="Haridas S."/>
            <person name="Kuo A."/>
            <person name="Mondo S."/>
            <person name="Pangilinan J."/>
            <person name="Riley R."/>
            <person name="LaButti K."/>
            <person name="Andreopoulos B."/>
            <person name="Lipzen A."/>
            <person name="Chen C."/>
            <person name="Yan M."/>
            <person name="Daum C."/>
            <person name="Ng V."/>
            <person name="Clum A."/>
            <person name="Steindorff A."/>
            <person name="Ohm R.A."/>
            <person name="Martin F."/>
            <person name="Silar P."/>
            <person name="Natvig D.O."/>
            <person name="Lalanne C."/>
            <person name="Gautier V."/>
            <person name="Ament-Velasquez S.L."/>
            <person name="Kruys A."/>
            <person name="Hutchinson M.I."/>
            <person name="Powell A.J."/>
            <person name="Barry K."/>
            <person name="Miller A.N."/>
            <person name="Grigoriev I.V."/>
            <person name="Debuchy R."/>
            <person name="Gladieux P."/>
            <person name="Hiltunen Thoren M."/>
            <person name="Johannesson H."/>
        </authorList>
    </citation>
    <scope>NUCLEOTIDE SEQUENCE</scope>
    <source>
        <strain evidence="3">CBS 532.94</strain>
    </source>
</reference>